<dbReference type="GO" id="GO:0016020">
    <property type="term" value="C:membrane"/>
    <property type="evidence" value="ECO:0007669"/>
    <property type="project" value="UniProtKB-SubCell"/>
</dbReference>
<evidence type="ECO:0000256" key="2">
    <source>
        <dbReference type="ARBA" id="ARBA00022692"/>
    </source>
</evidence>
<evidence type="ECO:0000259" key="7">
    <source>
        <dbReference type="PROSITE" id="PS50125"/>
    </source>
</evidence>
<dbReference type="InterPro" id="IPR029787">
    <property type="entry name" value="Nucleotide_cyclase"/>
</dbReference>
<dbReference type="SMART" id="SM00044">
    <property type="entry name" value="CYCc"/>
    <property type="match status" value="1"/>
</dbReference>
<keyword evidence="3" id="KW-0547">Nucleotide-binding</keyword>
<dbReference type="PANTHER" id="PTHR11920:SF335">
    <property type="entry name" value="GUANYLATE CYCLASE"/>
    <property type="match status" value="1"/>
</dbReference>
<keyword evidence="2" id="KW-0812">Transmembrane</keyword>
<evidence type="ECO:0000256" key="3">
    <source>
        <dbReference type="ARBA" id="ARBA00022741"/>
    </source>
</evidence>
<evidence type="ECO:0000256" key="6">
    <source>
        <dbReference type="ARBA" id="ARBA00023239"/>
    </source>
</evidence>
<dbReference type="AlphaFoldDB" id="A0A7J6MIL7"/>
<dbReference type="CDD" id="cd07302">
    <property type="entry name" value="CHD"/>
    <property type="match status" value="1"/>
</dbReference>
<comment type="caution">
    <text evidence="8">The sequence shown here is derived from an EMBL/GenBank/DDBJ whole genome shotgun (WGS) entry which is preliminary data.</text>
</comment>
<organism evidence="8 9">
    <name type="scientific">Perkinsus chesapeaki</name>
    <name type="common">Clam parasite</name>
    <name type="synonym">Perkinsus andrewsi</name>
    <dbReference type="NCBI Taxonomy" id="330153"/>
    <lineage>
        <taxon>Eukaryota</taxon>
        <taxon>Sar</taxon>
        <taxon>Alveolata</taxon>
        <taxon>Perkinsozoa</taxon>
        <taxon>Perkinsea</taxon>
        <taxon>Perkinsida</taxon>
        <taxon>Perkinsidae</taxon>
        <taxon>Perkinsus</taxon>
    </lineage>
</organism>
<dbReference type="GO" id="GO:0035556">
    <property type="term" value="P:intracellular signal transduction"/>
    <property type="evidence" value="ECO:0007669"/>
    <property type="project" value="InterPro"/>
</dbReference>
<keyword evidence="5" id="KW-0472">Membrane</keyword>
<comment type="subcellular location">
    <subcellularLocation>
        <location evidence="1">Membrane</location>
    </subcellularLocation>
</comment>
<dbReference type="Pfam" id="PF00211">
    <property type="entry name" value="Guanylate_cyc"/>
    <property type="match status" value="1"/>
</dbReference>
<feature type="domain" description="Guanylate cyclase" evidence="7">
    <location>
        <begin position="60"/>
        <end position="189"/>
    </location>
</feature>
<dbReference type="EMBL" id="JAAPAO010000139">
    <property type="protein sequence ID" value="KAF4671257.1"/>
    <property type="molecule type" value="Genomic_DNA"/>
</dbReference>
<reference evidence="8 9" key="1">
    <citation type="submission" date="2020-04" db="EMBL/GenBank/DDBJ databases">
        <title>Perkinsus chesapeaki whole genome sequence.</title>
        <authorList>
            <person name="Bogema D.R."/>
        </authorList>
    </citation>
    <scope>NUCLEOTIDE SEQUENCE [LARGE SCALE GENOMIC DNA]</scope>
    <source>
        <strain evidence="8">ATCC PRA-425</strain>
    </source>
</reference>
<dbReference type="SUPFAM" id="SSF55073">
    <property type="entry name" value="Nucleotide cyclase"/>
    <property type="match status" value="1"/>
</dbReference>
<gene>
    <name evidence="8" type="ORF">FOL47_001601</name>
</gene>
<evidence type="ECO:0000313" key="8">
    <source>
        <dbReference type="EMBL" id="KAF4671257.1"/>
    </source>
</evidence>
<dbReference type="Proteomes" id="UP000591131">
    <property type="component" value="Unassembled WGS sequence"/>
</dbReference>
<dbReference type="PROSITE" id="PS50125">
    <property type="entry name" value="GUANYLATE_CYCLASE_2"/>
    <property type="match status" value="1"/>
</dbReference>
<sequence length="266" mass="29430">MYGRLLRKDYVLGVTLANETERSEKLLLNVLPESVVASIKARGYDNIFPSGLAQRFDNVTIVFSDVVQFTSMTSRMRAEDLVALLNYLFTLFDDVAEDYGLEKIKTCGDAYMATCGLPTPNPQHAHCGCRMALAMKEGIVERGIRDIHGQPLAVRIGVSTGPCVAGILGGRNFIYDVWGEGVTTAHLMESTGDPARVHISCATAKIVYQDFELQPGPVVQLRDGSPLDTYFLMKELSWSRARERRAMGVSLKKTKSARQRCTTTEL</sequence>
<dbReference type="InterPro" id="IPR001054">
    <property type="entry name" value="A/G_cyclase"/>
</dbReference>
<dbReference type="GO" id="GO:0000166">
    <property type="term" value="F:nucleotide binding"/>
    <property type="evidence" value="ECO:0007669"/>
    <property type="project" value="UniProtKB-KW"/>
</dbReference>
<dbReference type="InterPro" id="IPR050401">
    <property type="entry name" value="Cyclic_nucleotide_synthase"/>
</dbReference>
<evidence type="ECO:0000256" key="1">
    <source>
        <dbReference type="ARBA" id="ARBA00004370"/>
    </source>
</evidence>
<evidence type="ECO:0000313" key="9">
    <source>
        <dbReference type="Proteomes" id="UP000591131"/>
    </source>
</evidence>
<dbReference type="PANTHER" id="PTHR11920">
    <property type="entry name" value="GUANYLYL CYCLASE"/>
    <property type="match status" value="1"/>
</dbReference>
<name>A0A7J6MIL7_PERCH</name>
<dbReference type="OrthoDB" id="354346at2759"/>
<dbReference type="GO" id="GO:0016829">
    <property type="term" value="F:lyase activity"/>
    <property type="evidence" value="ECO:0007669"/>
    <property type="project" value="UniProtKB-KW"/>
</dbReference>
<evidence type="ECO:0000256" key="5">
    <source>
        <dbReference type="ARBA" id="ARBA00023136"/>
    </source>
</evidence>
<keyword evidence="9" id="KW-1185">Reference proteome</keyword>
<dbReference type="GO" id="GO:0009190">
    <property type="term" value="P:cyclic nucleotide biosynthetic process"/>
    <property type="evidence" value="ECO:0007669"/>
    <property type="project" value="InterPro"/>
</dbReference>
<keyword evidence="4" id="KW-1133">Transmembrane helix</keyword>
<keyword evidence="6" id="KW-0456">Lyase</keyword>
<dbReference type="Gene3D" id="3.30.70.1230">
    <property type="entry name" value="Nucleotide cyclase"/>
    <property type="match status" value="1"/>
</dbReference>
<proteinExistence type="predicted"/>
<evidence type="ECO:0000256" key="4">
    <source>
        <dbReference type="ARBA" id="ARBA00022989"/>
    </source>
</evidence>
<protein>
    <recommendedName>
        <fullName evidence="7">Guanylate cyclase domain-containing protein</fullName>
    </recommendedName>
</protein>
<accession>A0A7J6MIL7</accession>